<protein>
    <submittedName>
        <fullName evidence="1">Uncharacterized protein</fullName>
    </submittedName>
</protein>
<dbReference type="Proteomes" id="UP001055811">
    <property type="component" value="Linkage Group LG05"/>
</dbReference>
<name>A0ACB9CQY9_CICIN</name>
<organism evidence="1 2">
    <name type="scientific">Cichorium intybus</name>
    <name type="common">Chicory</name>
    <dbReference type="NCBI Taxonomy" id="13427"/>
    <lineage>
        <taxon>Eukaryota</taxon>
        <taxon>Viridiplantae</taxon>
        <taxon>Streptophyta</taxon>
        <taxon>Embryophyta</taxon>
        <taxon>Tracheophyta</taxon>
        <taxon>Spermatophyta</taxon>
        <taxon>Magnoliopsida</taxon>
        <taxon>eudicotyledons</taxon>
        <taxon>Gunneridae</taxon>
        <taxon>Pentapetalae</taxon>
        <taxon>asterids</taxon>
        <taxon>campanulids</taxon>
        <taxon>Asterales</taxon>
        <taxon>Asteraceae</taxon>
        <taxon>Cichorioideae</taxon>
        <taxon>Cichorieae</taxon>
        <taxon>Cichoriinae</taxon>
        <taxon>Cichorium</taxon>
    </lineage>
</organism>
<reference evidence="2" key="1">
    <citation type="journal article" date="2022" name="Mol. Ecol. Resour.">
        <title>The genomes of chicory, endive, great burdock and yacon provide insights into Asteraceae palaeo-polyploidization history and plant inulin production.</title>
        <authorList>
            <person name="Fan W."/>
            <person name="Wang S."/>
            <person name="Wang H."/>
            <person name="Wang A."/>
            <person name="Jiang F."/>
            <person name="Liu H."/>
            <person name="Zhao H."/>
            <person name="Xu D."/>
            <person name="Zhang Y."/>
        </authorList>
    </citation>
    <scope>NUCLEOTIDE SEQUENCE [LARGE SCALE GENOMIC DNA]</scope>
    <source>
        <strain evidence="2">cv. Punajuju</strain>
    </source>
</reference>
<evidence type="ECO:0000313" key="2">
    <source>
        <dbReference type="Proteomes" id="UP001055811"/>
    </source>
</evidence>
<evidence type="ECO:0000313" key="1">
    <source>
        <dbReference type="EMBL" id="KAI3736675.1"/>
    </source>
</evidence>
<gene>
    <name evidence="1" type="ORF">L2E82_26626</name>
</gene>
<accession>A0ACB9CQY9</accession>
<proteinExistence type="predicted"/>
<reference evidence="1 2" key="2">
    <citation type="journal article" date="2022" name="Mol. Ecol. Resour.">
        <title>The genomes of chicory, endive, great burdock and yacon provide insights into Asteraceae paleo-polyploidization history and plant inulin production.</title>
        <authorList>
            <person name="Fan W."/>
            <person name="Wang S."/>
            <person name="Wang H."/>
            <person name="Wang A."/>
            <person name="Jiang F."/>
            <person name="Liu H."/>
            <person name="Zhao H."/>
            <person name="Xu D."/>
            <person name="Zhang Y."/>
        </authorList>
    </citation>
    <scope>NUCLEOTIDE SEQUENCE [LARGE SCALE GENOMIC DNA]</scope>
    <source>
        <strain evidence="2">cv. Punajuju</strain>
        <tissue evidence="1">Leaves</tissue>
    </source>
</reference>
<comment type="caution">
    <text evidence="1">The sequence shown here is derived from an EMBL/GenBank/DDBJ whole genome shotgun (WGS) entry which is preliminary data.</text>
</comment>
<sequence length="319" mass="36627">MEPIYIFFSIVAMIWITKVALRKNRNLPPSPFPCLPIVGHLYLVKSPLYRALGKLSARHGPMLMLRFGSRRAFLVSSPEALEECLTTNDITFANRPRLLAGKHLGFDYTTLNWSNYGAHLRSLRRIVTLELLSAHRLQTLKAIRAEEVRHLVKKVYQSAVRDGTIEMKSMLFEVMLNLMMMMIAMRRNYGDDSVTDEGEARRLMEIVQESLKVMETTNVSDYLPWWKWVGGKQLEEKMVALKEKWILYMQDLIEEQRRKTVVVGNGGSSEASITKKEEQKNLIEVLLMLQETEPEFHNDEVIRGLLQVLIAAGTDTSSV</sequence>
<keyword evidence="2" id="KW-1185">Reference proteome</keyword>
<dbReference type="EMBL" id="CM042013">
    <property type="protein sequence ID" value="KAI3736675.1"/>
    <property type="molecule type" value="Genomic_DNA"/>
</dbReference>